<comment type="caution">
    <text evidence="1">The sequence shown here is derived from an EMBL/GenBank/DDBJ whole genome shotgun (WGS) entry which is preliminary data.</text>
</comment>
<proteinExistence type="predicted"/>
<organism evidence="1 2">
    <name type="scientific">Chlorella ohadii</name>
    <dbReference type="NCBI Taxonomy" id="2649997"/>
    <lineage>
        <taxon>Eukaryota</taxon>
        <taxon>Viridiplantae</taxon>
        <taxon>Chlorophyta</taxon>
        <taxon>core chlorophytes</taxon>
        <taxon>Trebouxiophyceae</taxon>
        <taxon>Chlorellales</taxon>
        <taxon>Chlorellaceae</taxon>
        <taxon>Chlorella clade</taxon>
        <taxon>Chlorella</taxon>
    </lineage>
</organism>
<keyword evidence="2" id="KW-1185">Reference proteome</keyword>
<dbReference type="EMBL" id="JADXDR010000022">
    <property type="protein sequence ID" value="KAI7845084.1"/>
    <property type="molecule type" value="Genomic_DNA"/>
</dbReference>
<protein>
    <submittedName>
        <fullName evidence="1">Uncharacterized protein</fullName>
    </submittedName>
</protein>
<reference evidence="1" key="1">
    <citation type="submission" date="2020-11" db="EMBL/GenBank/DDBJ databases">
        <title>Chlorella ohadii genome sequencing and assembly.</title>
        <authorList>
            <person name="Murik O."/>
            <person name="Treves H."/>
            <person name="Kedem I."/>
            <person name="Shotland Y."/>
            <person name="Kaplan A."/>
        </authorList>
    </citation>
    <scope>NUCLEOTIDE SEQUENCE</scope>
    <source>
        <strain evidence="1">1</strain>
    </source>
</reference>
<evidence type="ECO:0000313" key="1">
    <source>
        <dbReference type="EMBL" id="KAI7845084.1"/>
    </source>
</evidence>
<dbReference type="Proteomes" id="UP001205105">
    <property type="component" value="Unassembled WGS sequence"/>
</dbReference>
<gene>
    <name evidence="1" type="ORF">COHA_001449</name>
</gene>
<sequence length="328" mass="35201">MLATSRAPRAPFLMVVVDTWEALEAILEHGSDVRIILRTCKAAAPYVSPAAQAPAAALRAAEAFKHFQGGAAIFPIVRKGGDKKCYPRCLSALHSLSARLPPVARMGVGNYRIMVDNLMLAMQPPEDGSAVLYVLMPGECAAASCEPDSPECYGCSPAIHACAQLGSAKDANMLYIFDATPDVCTSLFARWALFRTWTKEETQALRVGGNWWLQEGGATLTSGELMSEEQKQGGCSRLFIVTVMLVCAPSELVAPLKRDWSAAGEQALLDGRCAFQRTLYLDVAGEKAQVAVTEAMPCDVPPHPSHLPVAQLASRQAGSWRPVLCNPA</sequence>
<name>A0AAD5E223_9CHLO</name>
<evidence type="ECO:0000313" key="2">
    <source>
        <dbReference type="Proteomes" id="UP001205105"/>
    </source>
</evidence>
<accession>A0AAD5E223</accession>
<dbReference type="AlphaFoldDB" id="A0AAD5E223"/>